<sequence length="59" mass="6548">MSLPSTLLTHLYTKQVEEVDEVEREACSQDAWLVEKGTLRGGGGGRTFCYRFNEAAVVV</sequence>
<gene>
    <name evidence="1" type="ORF">E2C01_050733</name>
</gene>
<dbReference type="EMBL" id="VSRR010014232">
    <property type="protein sequence ID" value="MPC56767.1"/>
    <property type="molecule type" value="Genomic_DNA"/>
</dbReference>
<organism evidence="1 2">
    <name type="scientific">Portunus trituberculatus</name>
    <name type="common">Swimming crab</name>
    <name type="synonym">Neptunus trituberculatus</name>
    <dbReference type="NCBI Taxonomy" id="210409"/>
    <lineage>
        <taxon>Eukaryota</taxon>
        <taxon>Metazoa</taxon>
        <taxon>Ecdysozoa</taxon>
        <taxon>Arthropoda</taxon>
        <taxon>Crustacea</taxon>
        <taxon>Multicrustacea</taxon>
        <taxon>Malacostraca</taxon>
        <taxon>Eumalacostraca</taxon>
        <taxon>Eucarida</taxon>
        <taxon>Decapoda</taxon>
        <taxon>Pleocyemata</taxon>
        <taxon>Brachyura</taxon>
        <taxon>Eubrachyura</taxon>
        <taxon>Portunoidea</taxon>
        <taxon>Portunidae</taxon>
        <taxon>Portuninae</taxon>
        <taxon>Portunus</taxon>
    </lineage>
</organism>
<comment type="caution">
    <text evidence="1">The sequence shown here is derived from an EMBL/GenBank/DDBJ whole genome shotgun (WGS) entry which is preliminary data.</text>
</comment>
<accession>A0A5B7GHR5</accession>
<name>A0A5B7GHR5_PORTR</name>
<protein>
    <submittedName>
        <fullName evidence="1">Uncharacterized protein</fullName>
    </submittedName>
</protein>
<reference evidence="1 2" key="1">
    <citation type="submission" date="2019-05" db="EMBL/GenBank/DDBJ databases">
        <title>Another draft genome of Portunus trituberculatus and its Hox gene families provides insights of decapod evolution.</title>
        <authorList>
            <person name="Jeong J.-H."/>
            <person name="Song I."/>
            <person name="Kim S."/>
            <person name="Choi T."/>
            <person name="Kim D."/>
            <person name="Ryu S."/>
            <person name="Kim W."/>
        </authorList>
    </citation>
    <scope>NUCLEOTIDE SEQUENCE [LARGE SCALE GENOMIC DNA]</scope>
    <source>
        <tissue evidence="1">Muscle</tissue>
    </source>
</reference>
<keyword evidence="2" id="KW-1185">Reference proteome</keyword>
<evidence type="ECO:0000313" key="2">
    <source>
        <dbReference type="Proteomes" id="UP000324222"/>
    </source>
</evidence>
<dbReference type="AlphaFoldDB" id="A0A5B7GHR5"/>
<proteinExistence type="predicted"/>
<dbReference type="Proteomes" id="UP000324222">
    <property type="component" value="Unassembled WGS sequence"/>
</dbReference>
<evidence type="ECO:0000313" key="1">
    <source>
        <dbReference type="EMBL" id="MPC56767.1"/>
    </source>
</evidence>